<reference evidence="2" key="1">
    <citation type="submission" date="2013-11" db="EMBL/GenBank/DDBJ databases">
        <title>Genome sequence of the fusiform rust pathogen reveals effectors for host alternation and coevolution with pine.</title>
        <authorList>
            <consortium name="DOE Joint Genome Institute"/>
            <person name="Smith K."/>
            <person name="Pendleton A."/>
            <person name="Kubisiak T."/>
            <person name="Anderson C."/>
            <person name="Salamov A."/>
            <person name="Aerts A."/>
            <person name="Riley R."/>
            <person name="Clum A."/>
            <person name="Lindquist E."/>
            <person name="Ence D."/>
            <person name="Campbell M."/>
            <person name="Kronenberg Z."/>
            <person name="Feau N."/>
            <person name="Dhillon B."/>
            <person name="Hamelin R."/>
            <person name="Burleigh J."/>
            <person name="Smith J."/>
            <person name="Yandell M."/>
            <person name="Nelson C."/>
            <person name="Grigoriev I."/>
            <person name="Davis J."/>
        </authorList>
    </citation>
    <scope>NUCLEOTIDE SEQUENCE</scope>
    <source>
        <strain evidence="2">G11</strain>
    </source>
</reference>
<evidence type="ECO:0000313" key="3">
    <source>
        <dbReference type="Proteomes" id="UP000886653"/>
    </source>
</evidence>
<name>A0A9P6N8B1_9BASI</name>
<comment type="caution">
    <text evidence="2">The sequence shown here is derived from an EMBL/GenBank/DDBJ whole genome shotgun (WGS) entry which is preliminary data.</text>
</comment>
<feature type="region of interest" description="Disordered" evidence="1">
    <location>
        <begin position="1"/>
        <end position="73"/>
    </location>
</feature>
<evidence type="ECO:0000313" key="2">
    <source>
        <dbReference type="EMBL" id="KAG0141178.1"/>
    </source>
</evidence>
<proteinExistence type="predicted"/>
<organism evidence="2 3">
    <name type="scientific">Cronartium quercuum f. sp. fusiforme G11</name>
    <dbReference type="NCBI Taxonomy" id="708437"/>
    <lineage>
        <taxon>Eukaryota</taxon>
        <taxon>Fungi</taxon>
        <taxon>Dikarya</taxon>
        <taxon>Basidiomycota</taxon>
        <taxon>Pucciniomycotina</taxon>
        <taxon>Pucciniomycetes</taxon>
        <taxon>Pucciniales</taxon>
        <taxon>Coleosporiaceae</taxon>
        <taxon>Cronartium</taxon>
    </lineage>
</organism>
<feature type="compositionally biased region" description="Acidic residues" evidence="1">
    <location>
        <begin position="54"/>
        <end position="73"/>
    </location>
</feature>
<protein>
    <submittedName>
        <fullName evidence="2">Uncharacterized protein</fullName>
    </submittedName>
</protein>
<keyword evidence="3" id="KW-1185">Reference proteome</keyword>
<accession>A0A9P6N8B1</accession>
<gene>
    <name evidence="2" type="ORF">CROQUDRAFT_99098</name>
</gene>
<dbReference type="EMBL" id="MU167398">
    <property type="protein sequence ID" value="KAG0141178.1"/>
    <property type="molecule type" value="Genomic_DNA"/>
</dbReference>
<evidence type="ECO:0000256" key="1">
    <source>
        <dbReference type="SAM" id="MobiDB-lite"/>
    </source>
</evidence>
<sequence>MSFWKSDLSDDKGEGFSGNDENEDSGQSNESLDSDVEAEEDDKEESEFYKEGEYGDLYDDEANESGDDDDCSIDDTCIKSSIPGQSAKSLCH</sequence>
<dbReference type="AlphaFoldDB" id="A0A9P6N8B1"/>
<feature type="compositionally biased region" description="Acidic residues" evidence="1">
    <location>
        <begin position="32"/>
        <end position="45"/>
    </location>
</feature>
<dbReference type="Proteomes" id="UP000886653">
    <property type="component" value="Unassembled WGS sequence"/>
</dbReference>